<comment type="function">
    <text evidence="4">Acts as a calcium sensor. CBL proteins interact with CIPK serine-threonine protein kinases. Binding of a CBL protein to the regulatory NAF domain of a CIPK protein lead to the activation of the kinase in a calcium-dependent manner.</text>
</comment>
<accession>A0A3S3N5S4</accession>
<dbReference type="SMART" id="SM00054">
    <property type="entry name" value="EFh"/>
    <property type="match status" value="1"/>
</dbReference>
<protein>
    <recommendedName>
        <fullName evidence="4">Calcineurin B-like protein</fullName>
    </recommendedName>
</protein>
<dbReference type="PROSITE" id="PS50222">
    <property type="entry name" value="EF_HAND_2"/>
    <property type="match status" value="1"/>
</dbReference>
<dbReference type="InterPro" id="IPR045198">
    <property type="entry name" value="CNBL1-10"/>
</dbReference>
<feature type="domain" description="EF-hand" evidence="5">
    <location>
        <begin position="17"/>
        <end position="52"/>
    </location>
</feature>
<gene>
    <name evidence="6" type="ORF">CKAN_02583500</name>
</gene>
<comment type="caution">
    <text evidence="6">The sequence shown here is derived from an EMBL/GenBank/DDBJ whole genome shotgun (WGS) entry which is preliminary data.</text>
</comment>
<dbReference type="InterPro" id="IPR011992">
    <property type="entry name" value="EF-hand-dom_pair"/>
</dbReference>
<dbReference type="GO" id="GO:0005509">
    <property type="term" value="F:calcium ion binding"/>
    <property type="evidence" value="ECO:0007669"/>
    <property type="project" value="UniProtKB-UniRule"/>
</dbReference>
<dbReference type="Proteomes" id="UP000283530">
    <property type="component" value="Unassembled WGS sequence"/>
</dbReference>
<dbReference type="GO" id="GO:0019722">
    <property type="term" value="P:calcium-mediated signaling"/>
    <property type="evidence" value="ECO:0007669"/>
    <property type="project" value="UniProtKB-UniRule"/>
</dbReference>
<sequence>MVLALLKESDLCLSDDVVETIVDKTFSEADLNGDGKIDREEWKEFVARNPSLLKNMTLPYLKDITIAFPSFVLNSEVEDSDIMA</sequence>
<comment type="subunit">
    <text evidence="4">Homodimer. Interacts with CIPK.</text>
</comment>
<keyword evidence="7" id="KW-1185">Reference proteome</keyword>
<evidence type="ECO:0000313" key="7">
    <source>
        <dbReference type="Proteomes" id="UP000283530"/>
    </source>
</evidence>
<dbReference type="InterPro" id="IPR018247">
    <property type="entry name" value="EF_Hand_1_Ca_BS"/>
</dbReference>
<keyword evidence="1 4" id="KW-0677">Repeat</keyword>
<dbReference type="GO" id="GO:0019900">
    <property type="term" value="F:kinase binding"/>
    <property type="evidence" value="ECO:0007669"/>
    <property type="project" value="UniProtKB-UniRule"/>
</dbReference>
<keyword evidence="4" id="KW-0472">Membrane</keyword>
<dbReference type="GO" id="GO:0016020">
    <property type="term" value="C:membrane"/>
    <property type="evidence" value="ECO:0007669"/>
    <property type="project" value="UniProtKB-SubCell"/>
</dbReference>
<dbReference type="SUPFAM" id="SSF47473">
    <property type="entry name" value="EF-hand"/>
    <property type="match status" value="1"/>
</dbReference>
<comment type="similarity">
    <text evidence="3 4">Belongs to the calcineurin regulatory subunit family.</text>
</comment>
<proteinExistence type="inferred from homology"/>
<dbReference type="PANTHER" id="PTHR23056">
    <property type="entry name" value="CALCINEURIN B"/>
    <property type="match status" value="1"/>
</dbReference>
<comment type="subcellular location">
    <subcellularLocation>
        <location evidence="4">Membrane</location>
    </subcellularLocation>
</comment>
<dbReference type="Gene3D" id="1.10.238.10">
    <property type="entry name" value="EF-hand"/>
    <property type="match status" value="1"/>
</dbReference>
<dbReference type="STRING" id="337451.A0A3S3N5S4"/>
<keyword evidence="4" id="KW-0479">Metal-binding</keyword>
<evidence type="ECO:0000256" key="4">
    <source>
        <dbReference type="RuleBase" id="RU369080"/>
    </source>
</evidence>
<keyword evidence="2 4" id="KW-0106">Calcium</keyword>
<evidence type="ECO:0000259" key="5">
    <source>
        <dbReference type="PROSITE" id="PS50222"/>
    </source>
</evidence>
<dbReference type="AlphaFoldDB" id="A0A3S3N5S4"/>
<dbReference type="OrthoDB" id="191686at2759"/>
<dbReference type="PROSITE" id="PS00018">
    <property type="entry name" value="EF_HAND_1"/>
    <property type="match status" value="1"/>
</dbReference>
<evidence type="ECO:0000256" key="3">
    <source>
        <dbReference type="ARBA" id="ARBA00023774"/>
    </source>
</evidence>
<evidence type="ECO:0000313" key="6">
    <source>
        <dbReference type="EMBL" id="RWR96448.1"/>
    </source>
</evidence>
<name>A0A3S3N5S4_9MAGN</name>
<reference evidence="6 7" key="1">
    <citation type="journal article" date="2019" name="Nat. Plants">
        <title>Stout camphor tree genome fills gaps in understanding of flowering plant genome evolution.</title>
        <authorList>
            <person name="Chaw S.M."/>
            <person name="Liu Y.C."/>
            <person name="Wu Y.W."/>
            <person name="Wang H.Y."/>
            <person name="Lin C.I."/>
            <person name="Wu C.S."/>
            <person name="Ke H.M."/>
            <person name="Chang L.Y."/>
            <person name="Hsu C.Y."/>
            <person name="Yang H.T."/>
            <person name="Sudianto E."/>
            <person name="Hsu M.H."/>
            <person name="Wu K.P."/>
            <person name="Wang L.N."/>
            <person name="Leebens-Mack J.H."/>
            <person name="Tsai I.J."/>
        </authorList>
    </citation>
    <scope>NUCLEOTIDE SEQUENCE [LARGE SCALE GENOMIC DNA]</scope>
    <source>
        <strain evidence="7">cv. Chaw 1501</strain>
        <tissue evidence="6">Young leaves</tissue>
    </source>
</reference>
<dbReference type="InterPro" id="IPR002048">
    <property type="entry name" value="EF_hand_dom"/>
</dbReference>
<evidence type="ECO:0000256" key="2">
    <source>
        <dbReference type="ARBA" id="ARBA00022837"/>
    </source>
</evidence>
<dbReference type="EMBL" id="QPKB01000012">
    <property type="protein sequence ID" value="RWR96448.1"/>
    <property type="molecule type" value="Genomic_DNA"/>
</dbReference>
<dbReference type="Pfam" id="PF13202">
    <property type="entry name" value="EF-hand_5"/>
    <property type="match status" value="1"/>
</dbReference>
<dbReference type="PANTHER" id="PTHR23056:SF110">
    <property type="entry name" value="CALMODULIN"/>
    <property type="match status" value="1"/>
</dbReference>
<organism evidence="6 7">
    <name type="scientific">Cinnamomum micranthum f. kanehirae</name>
    <dbReference type="NCBI Taxonomy" id="337451"/>
    <lineage>
        <taxon>Eukaryota</taxon>
        <taxon>Viridiplantae</taxon>
        <taxon>Streptophyta</taxon>
        <taxon>Embryophyta</taxon>
        <taxon>Tracheophyta</taxon>
        <taxon>Spermatophyta</taxon>
        <taxon>Magnoliopsida</taxon>
        <taxon>Magnoliidae</taxon>
        <taxon>Laurales</taxon>
        <taxon>Lauraceae</taxon>
        <taxon>Cinnamomum</taxon>
    </lineage>
</organism>
<evidence type="ECO:0000256" key="1">
    <source>
        <dbReference type="ARBA" id="ARBA00022737"/>
    </source>
</evidence>